<feature type="transmembrane region" description="Helical" evidence="2">
    <location>
        <begin position="102"/>
        <end position="123"/>
    </location>
</feature>
<keyword evidence="2" id="KW-0812">Transmembrane</keyword>
<keyword evidence="5" id="KW-1185">Reference proteome</keyword>
<dbReference type="SMART" id="SM00257">
    <property type="entry name" value="LysM"/>
    <property type="match status" value="1"/>
</dbReference>
<dbReference type="Gene3D" id="3.10.350.10">
    <property type="entry name" value="LysM domain"/>
    <property type="match status" value="1"/>
</dbReference>
<evidence type="ECO:0000256" key="2">
    <source>
        <dbReference type="SAM" id="Phobius"/>
    </source>
</evidence>
<evidence type="ECO:0000256" key="1">
    <source>
        <dbReference type="SAM" id="MobiDB-lite"/>
    </source>
</evidence>
<dbReference type="AlphaFoldDB" id="A4RVC7"/>
<keyword evidence="2" id="KW-0472">Membrane</keyword>
<name>A4RVC7_OSTLU</name>
<evidence type="ECO:0000313" key="5">
    <source>
        <dbReference type="Proteomes" id="UP000001568"/>
    </source>
</evidence>
<dbReference type="OrthoDB" id="2107166at2759"/>
<feature type="compositionally biased region" description="Low complexity" evidence="1">
    <location>
        <begin position="235"/>
        <end position="249"/>
    </location>
</feature>
<dbReference type="InterPro" id="IPR036779">
    <property type="entry name" value="LysM_dom_sf"/>
</dbReference>
<dbReference type="GeneID" id="5001462"/>
<gene>
    <name evidence="4" type="ORF">OSTLU_30927</name>
</gene>
<feature type="region of interest" description="Disordered" evidence="1">
    <location>
        <begin position="173"/>
        <end position="255"/>
    </location>
</feature>
<reference evidence="4 5" key="1">
    <citation type="journal article" date="2007" name="Proc. Natl. Acad. Sci. U.S.A.">
        <title>The tiny eukaryote Ostreococcus provides genomic insights into the paradox of plankton speciation.</title>
        <authorList>
            <person name="Palenik B."/>
            <person name="Grimwood J."/>
            <person name="Aerts A."/>
            <person name="Rouze P."/>
            <person name="Salamov A."/>
            <person name="Putnam N."/>
            <person name="Dupont C."/>
            <person name="Jorgensen R."/>
            <person name="Derelle E."/>
            <person name="Rombauts S."/>
            <person name="Zhou K."/>
            <person name="Otillar R."/>
            <person name="Merchant S.S."/>
            <person name="Podell S."/>
            <person name="Gaasterland T."/>
            <person name="Napoli C."/>
            <person name="Gendler K."/>
            <person name="Manuell A."/>
            <person name="Tai V."/>
            <person name="Vallon O."/>
            <person name="Piganeau G."/>
            <person name="Jancek S."/>
            <person name="Heijde M."/>
            <person name="Jabbari K."/>
            <person name="Bowler C."/>
            <person name="Lohr M."/>
            <person name="Robbens S."/>
            <person name="Werner G."/>
            <person name="Dubchak I."/>
            <person name="Pazour G.J."/>
            <person name="Ren Q."/>
            <person name="Paulsen I."/>
            <person name="Delwiche C."/>
            <person name="Schmutz J."/>
            <person name="Rokhsar D."/>
            <person name="Van de Peer Y."/>
            <person name="Moreau H."/>
            <person name="Grigoriev I.V."/>
        </authorList>
    </citation>
    <scope>NUCLEOTIDE SEQUENCE [LARGE SCALE GENOMIC DNA]</scope>
    <source>
        <strain evidence="4 5">CCE9901</strain>
    </source>
</reference>
<protein>
    <recommendedName>
        <fullName evidence="3">LysM domain-containing protein</fullName>
    </recommendedName>
</protein>
<dbReference type="KEGG" id="olu:OSTLU_30927"/>
<dbReference type="InterPro" id="IPR018392">
    <property type="entry name" value="LysM"/>
</dbReference>
<dbReference type="CDD" id="cd00118">
    <property type="entry name" value="LysM"/>
    <property type="match status" value="1"/>
</dbReference>
<dbReference type="RefSeq" id="XP_001417115.1">
    <property type="nucleotide sequence ID" value="XM_001417078.1"/>
</dbReference>
<sequence length="285" mass="30679">MVSYVVARGDSLFSIAASHGVSTDDLVEANALGLRRSIEVGQSLHVPVNIDRASFAVRAKLRATDGRVGTTPATRKLFLRDVWSPQRSSHSTMTFGSTTGKALPSLQVFGAASFVVAIMLTLVSRKPSRAVQKTYDDERQMAATVSAPVPESDALTDGGDVVVDEITETIEIRSASGKTKQISMPEPSDEEDSNDDGPRWVGEVNPPDKKGVTPTLPKSAKKVDVARLEMRANRRAQSSARRLQRSSSRTAIRQEGHGASALPALVGGIIFDLQSTIERLRSKVK</sequence>
<feature type="compositionally biased region" description="Basic and acidic residues" evidence="1">
    <location>
        <begin position="221"/>
        <end position="232"/>
    </location>
</feature>
<accession>A4RVC7</accession>
<dbReference type="SUPFAM" id="SSF54106">
    <property type="entry name" value="LysM domain"/>
    <property type="match status" value="1"/>
</dbReference>
<feature type="domain" description="LysM" evidence="3">
    <location>
        <begin position="2"/>
        <end position="46"/>
    </location>
</feature>
<dbReference type="Pfam" id="PF01476">
    <property type="entry name" value="LysM"/>
    <property type="match status" value="1"/>
</dbReference>
<proteinExistence type="predicted"/>
<keyword evidence="2" id="KW-1133">Transmembrane helix</keyword>
<dbReference type="PROSITE" id="PS51782">
    <property type="entry name" value="LYSM"/>
    <property type="match status" value="1"/>
</dbReference>
<dbReference type="HOGENOM" id="CLU_977920_0_0_1"/>
<dbReference type="Proteomes" id="UP000001568">
    <property type="component" value="Chromosome 4"/>
</dbReference>
<organism evidence="4 5">
    <name type="scientific">Ostreococcus lucimarinus (strain CCE9901)</name>
    <dbReference type="NCBI Taxonomy" id="436017"/>
    <lineage>
        <taxon>Eukaryota</taxon>
        <taxon>Viridiplantae</taxon>
        <taxon>Chlorophyta</taxon>
        <taxon>Mamiellophyceae</taxon>
        <taxon>Mamiellales</taxon>
        <taxon>Bathycoccaceae</taxon>
        <taxon>Ostreococcus</taxon>
    </lineage>
</organism>
<evidence type="ECO:0000259" key="3">
    <source>
        <dbReference type="PROSITE" id="PS51782"/>
    </source>
</evidence>
<dbReference type="EMBL" id="CP000584">
    <property type="protein sequence ID" value="ABO95408.1"/>
    <property type="molecule type" value="Genomic_DNA"/>
</dbReference>
<dbReference type="Gramene" id="ABO95408">
    <property type="protein sequence ID" value="ABO95408"/>
    <property type="gene ID" value="OSTLU_30927"/>
</dbReference>
<evidence type="ECO:0000313" key="4">
    <source>
        <dbReference type="EMBL" id="ABO95408.1"/>
    </source>
</evidence>